<proteinExistence type="predicted"/>
<dbReference type="AlphaFoldDB" id="A0A2P2R4Y3"/>
<sequence length="33" mass="3869">MFQLQELLQLSKTIKIEENILKIQIAARQNTVL</sequence>
<protein>
    <submittedName>
        <fullName evidence="1">Uncharacterized protein</fullName>
    </submittedName>
</protein>
<accession>A0A2P2R4Y3</accession>
<name>A0A2P2R4Y3_RHIMU</name>
<organism evidence="1">
    <name type="scientific">Rhizophora mucronata</name>
    <name type="common">Asiatic mangrove</name>
    <dbReference type="NCBI Taxonomy" id="61149"/>
    <lineage>
        <taxon>Eukaryota</taxon>
        <taxon>Viridiplantae</taxon>
        <taxon>Streptophyta</taxon>
        <taxon>Embryophyta</taxon>
        <taxon>Tracheophyta</taxon>
        <taxon>Spermatophyta</taxon>
        <taxon>Magnoliopsida</taxon>
        <taxon>eudicotyledons</taxon>
        <taxon>Gunneridae</taxon>
        <taxon>Pentapetalae</taxon>
        <taxon>rosids</taxon>
        <taxon>fabids</taxon>
        <taxon>Malpighiales</taxon>
        <taxon>Rhizophoraceae</taxon>
        <taxon>Rhizophora</taxon>
    </lineage>
</organism>
<reference evidence="1" key="1">
    <citation type="submission" date="2018-02" db="EMBL/GenBank/DDBJ databases">
        <title>Rhizophora mucronata_Transcriptome.</title>
        <authorList>
            <person name="Meera S.P."/>
            <person name="Sreeshan A."/>
            <person name="Augustine A."/>
        </authorList>
    </citation>
    <scope>NUCLEOTIDE SEQUENCE</scope>
    <source>
        <tissue evidence="1">Leaf</tissue>
    </source>
</reference>
<dbReference type="EMBL" id="GGEC01093868">
    <property type="protein sequence ID" value="MBX74352.1"/>
    <property type="molecule type" value="Transcribed_RNA"/>
</dbReference>
<evidence type="ECO:0000313" key="1">
    <source>
        <dbReference type="EMBL" id="MBX74352.1"/>
    </source>
</evidence>